<dbReference type="InterPro" id="IPR009057">
    <property type="entry name" value="Homeodomain-like_sf"/>
</dbReference>
<proteinExistence type="predicted"/>
<dbReference type="SUPFAM" id="SSF46689">
    <property type="entry name" value="Homeodomain-like"/>
    <property type="match status" value="1"/>
</dbReference>
<dbReference type="AlphaFoldDB" id="A0A8J4XQ84"/>
<dbReference type="Proteomes" id="UP000770661">
    <property type="component" value="Unassembled WGS sequence"/>
</dbReference>
<dbReference type="OrthoDB" id="125347at2759"/>
<dbReference type="GO" id="GO:0003677">
    <property type="term" value="F:DNA binding"/>
    <property type="evidence" value="ECO:0007669"/>
    <property type="project" value="UniProtKB-KW"/>
</dbReference>
<dbReference type="InterPro" id="IPR006600">
    <property type="entry name" value="HTH_CenpB_DNA-bd_dom"/>
</dbReference>
<evidence type="ECO:0000256" key="2">
    <source>
        <dbReference type="ARBA" id="ARBA00023125"/>
    </source>
</evidence>
<protein>
    <recommendedName>
        <fullName evidence="3">HTH CENPB-type domain-containing protein</fullName>
    </recommendedName>
</protein>
<evidence type="ECO:0000259" key="3">
    <source>
        <dbReference type="Pfam" id="PF03221"/>
    </source>
</evidence>
<comment type="subcellular location">
    <subcellularLocation>
        <location evidence="1">Nucleus</location>
    </subcellularLocation>
</comment>
<keyword evidence="2" id="KW-0238">DNA-binding</keyword>
<dbReference type="EMBL" id="JACEEZ010022823">
    <property type="protein sequence ID" value="KAG0711952.1"/>
    <property type="molecule type" value="Genomic_DNA"/>
</dbReference>
<dbReference type="Pfam" id="PF03221">
    <property type="entry name" value="HTH_Tnp_Tc5"/>
    <property type="match status" value="1"/>
</dbReference>
<gene>
    <name evidence="4" type="ORF">GWK47_019468</name>
</gene>
<name>A0A8J4XQ84_CHIOP</name>
<dbReference type="GO" id="GO:0005634">
    <property type="term" value="C:nucleus"/>
    <property type="evidence" value="ECO:0007669"/>
    <property type="project" value="UniProtKB-SubCell"/>
</dbReference>
<reference evidence="4" key="1">
    <citation type="submission" date="2020-07" db="EMBL/GenBank/DDBJ databases">
        <title>The High-quality genome of the commercially important snow crab, Chionoecetes opilio.</title>
        <authorList>
            <person name="Jeong J.-H."/>
            <person name="Ryu S."/>
        </authorList>
    </citation>
    <scope>NUCLEOTIDE SEQUENCE</scope>
    <source>
        <strain evidence="4">MADBK_172401_WGS</strain>
        <tissue evidence="4">Digestive gland</tissue>
    </source>
</reference>
<evidence type="ECO:0000313" key="4">
    <source>
        <dbReference type="EMBL" id="KAG0711952.1"/>
    </source>
</evidence>
<keyword evidence="5" id="KW-1185">Reference proteome</keyword>
<accession>A0A8J4XQ84</accession>
<sequence>MHAWGYQSKWTSGRATWNAKAIREKAGSIYDHLAEKEPSGPSPAPGLCSHGWFHRFKQRFSLHNFARTVTQKNEGHCRLAHTVGGEGFSDMTEEDVAELIDSMEQTLRGRDYPDE</sequence>
<organism evidence="4 5">
    <name type="scientific">Chionoecetes opilio</name>
    <name type="common">Atlantic snow crab</name>
    <name type="synonym">Cancer opilio</name>
    <dbReference type="NCBI Taxonomy" id="41210"/>
    <lineage>
        <taxon>Eukaryota</taxon>
        <taxon>Metazoa</taxon>
        <taxon>Ecdysozoa</taxon>
        <taxon>Arthropoda</taxon>
        <taxon>Crustacea</taxon>
        <taxon>Multicrustacea</taxon>
        <taxon>Malacostraca</taxon>
        <taxon>Eumalacostraca</taxon>
        <taxon>Eucarida</taxon>
        <taxon>Decapoda</taxon>
        <taxon>Pleocyemata</taxon>
        <taxon>Brachyura</taxon>
        <taxon>Eubrachyura</taxon>
        <taxon>Majoidea</taxon>
        <taxon>Majidae</taxon>
        <taxon>Chionoecetes</taxon>
    </lineage>
</organism>
<evidence type="ECO:0000313" key="5">
    <source>
        <dbReference type="Proteomes" id="UP000770661"/>
    </source>
</evidence>
<feature type="domain" description="HTH CENPB-type" evidence="3">
    <location>
        <begin position="19"/>
        <end position="63"/>
    </location>
</feature>
<evidence type="ECO:0000256" key="1">
    <source>
        <dbReference type="ARBA" id="ARBA00004123"/>
    </source>
</evidence>
<comment type="caution">
    <text evidence="4">The sequence shown here is derived from an EMBL/GenBank/DDBJ whole genome shotgun (WGS) entry which is preliminary data.</text>
</comment>
<dbReference type="Gene3D" id="1.10.10.60">
    <property type="entry name" value="Homeodomain-like"/>
    <property type="match status" value="1"/>
</dbReference>